<gene>
    <name evidence="8" type="ORF">SAMN05660299_02162</name>
</gene>
<sequence length="288" mass="31566">MKQYIGQCYLIAAASIWGGLYVISKIVMDVLNPMELVWVRYLIAVIILIIMGKIMKESWHVQWKDVPLIIFIGLCGYVVSIWAQFAGTQLSSAQTGSVITSSSPAFMVIFSKLILHEKITFRKGASVLMATVGVLFIVGLGQVNQNFQLGSLILVLAAMTWAIISVLIKKIPEEYSILAVTTYAMLAALLIITPAEISIWNNTIIYTILEPKILAGILYIGVISTAGAFYLWNKGIQMVDASTGGIYLFFQPLTGTFLGGLFLGEQIGIPFIFGSVLIFISIILVVKK</sequence>
<keyword evidence="9" id="KW-1185">Reference proteome</keyword>
<keyword evidence="4" id="KW-0812">Transmembrane</keyword>
<evidence type="ECO:0000256" key="6">
    <source>
        <dbReference type="ARBA" id="ARBA00023136"/>
    </source>
</evidence>
<dbReference type="PANTHER" id="PTHR32322">
    <property type="entry name" value="INNER MEMBRANE TRANSPORTER"/>
    <property type="match status" value="1"/>
</dbReference>
<keyword evidence="3" id="KW-1003">Cell membrane</keyword>
<name>A0A1G9YUM5_9FIRM</name>
<dbReference type="Pfam" id="PF00892">
    <property type="entry name" value="EamA"/>
    <property type="match status" value="2"/>
</dbReference>
<dbReference type="Proteomes" id="UP000199309">
    <property type="component" value="Unassembled WGS sequence"/>
</dbReference>
<evidence type="ECO:0000256" key="3">
    <source>
        <dbReference type="ARBA" id="ARBA00022475"/>
    </source>
</evidence>
<comment type="subcellular location">
    <subcellularLocation>
        <location evidence="1">Cell membrane</location>
        <topology evidence="1">Multi-pass membrane protein</topology>
    </subcellularLocation>
</comment>
<evidence type="ECO:0000313" key="9">
    <source>
        <dbReference type="Proteomes" id="UP000199309"/>
    </source>
</evidence>
<dbReference type="STRING" id="349095.SAMN05660299_02162"/>
<protein>
    <submittedName>
        <fullName evidence="8">Permease of the drug/metabolite transporter (DMT) superfamily</fullName>
    </submittedName>
</protein>
<feature type="domain" description="EamA" evidence="7">
    <location>
        <begin position="5"/>
        <end position="138"/>
    </location>
</feature>
<dbReference type="AlphaFoldDB" id="A0A1G9YUM5"/>
<dbReference type="GO" id="GO:0005886">
    <property type="term" value="C:plasma membrane"/>
    <property type="evidence" value="ECO:0007669"/>
    <property type="project" value="UniProtKB-SubCell"/>
</dbReference>
<feature type="domain" description="EamA" evidence="7">
    <location>
        <begin position="149"/>
        <end position="286"/>
    </location>
</feature>
<dbReference type="PANTHER" id="PTHR32322:SF18">
    <property type="entry name" value="S-ADENOSYLMETHIONINE_S-ADENOSYLHOMOCYSTEINE TRANSPORTER"/>
    <property type="match status" value="1"/>
</dbReference>
<accession>A0A1G9YUM5</accession>
<proteinExistence type="inferred from homology"/>
<evidence type="ECO:0000256" key="1">
    <source>
        <dbReference type="ARBA" id="ARBA00004651"/>
    </source>
</evidence>
<evidence type="ECO:0000256" key="5">
    <source>
        <dbReference type="ARBA" id="ARBA00022989"/>
    </source>
</evidence>
<comment type="similarity">
    <text evidence="2">Belongs to the EamA transporter family.</text>
</comment>
<dbReference type="InterPro" id="IPR050638">
    <property type="entry name" value="AA-Vitamin_Transporters"/>
</dbReference>
<dbReference type="EMBL" id="FNHQ01000025">
    <property type="protein sequence ID" value="SDN12784.1"/>
    <property type="molecule type" value="Genomic_DNA"/>
</dbReference>
<keyword evidence="6" id="KW-0472">Membrane</keyword>
<evidence type="ECO:0000256" key="2">
    <source>
        <dbReference type="ARBA" id="ARBA00007362"/>
    </source>
</evidence>
<reference evidence="8 9" key="1">
    <citation type="submission" date="2016-10" db="EMBL/GenBank/DDBJ databases">
        <authorList>
            <person name="de Groot N.N."/>
        </authorList>
    </citation>
    <scope>NUCLEOTIDE SEQUENCE [LARGE SCALE GENOMIC DNA]</scope>
    <source>
        <strain evidence="8 9">DSM 16981</strain>
    </source>
</reference>
<dbReference type="InterPro" id="IPR037185">
    <property type="entry name" value="EmrE-like"/>
</dbReference>
<keyword evidence="5" id="KW-1133">Transmembrane helix</keyword>
<dbReference type="RefSeq" id="WP_176762961.1">
    <property type="nucleotide sequence ID" value="NZ_FNHQ01000025.1"/>
</dbReference>
<dbReference type="SUPFAM" id="SSF103481">
    <property type="entry name" value="Multidrug resistance efflux transporter EmrE"/>
    <property type="match status" value="2"/>
</dbReference>
<evidence type="ECO:0000313" key="8">
    <source>
        <dbReference type="EMBL" id="SDN12784.1"/>
    </source>
</evidence>
<evidence type="ECO:0000256" key="4">
    <source>
        <dbReference type="ARBA" id="ARBA00022692"/>
    </source>
</evidence>
<evidence type="ECO:0000259" key="7">
    <source>
        <dbReference type="Pfam" id="PF00892"/>
    </source>
</evidence>
<organism evidence="8 9">
    <name type="scientific">Megasphaera paucivorans</name>
    <dbReference type="NCBI Taxonomy" id="349095"/>
    <lineage>
        <taxon>Bacteria</taxon>
        <taxon>Bacillati</taxon>
        <taxon>Bacillota</taxon>
        <taxon>Negativicutes</taxon>
        <taxon>Veillonellales</taxon>
        <taxon>Veillonellaceae</taxon>
        <taxon>Megasphaera</taxon>
    </lineage>
</organism>
<dbReference type="InterPro" id="IPR000620">
    <property type="entry name" value="EamA_dom"/>
</dbReference>